<organism evidence="1 3">
    <name type="scientific">Cellulomonas hominis</name>
    <dbReference type="NCBI Taxonomy" id="156981"/>
    <lineage>
        <taxon>Bacteria</taxon>
        <taxon>Bacillati</taxon>
        <taxon>Actinomycetota</taxon>
        <taxon>Actinomycetes</taxon>
        <taxon>Micrococcales</taxon>
        <taxon>Cellulomonadaceae</taxon>
        <taxon>Cellulomonas</taxon>
    </lineage>
</organism>
<gene>
    <name evidence="1" type="ORF">CHO01_01170</name>
    <name evidence="2" type="ORF">HNR08_003713</name>
</gene>
<keyword evidence="3" id="KW-1185">Reference proteome</keyword>
<proteinExistence type="predicted"/>
<dbReference type="EMBL" id="BJVQ01000001">
    <property type="protein sequence ID" value="GEL45001.1"/>
    <property type="molecule type" value="Genomic_DNA"/>
</dbReference>
<reference evidence="2 4" key="2">
    <citation type="submission" date="2020-08" db="EMBL/GenBank/DDBJ databases">
        <title>Sequencing the genomes of 1000 actinobacteria strains.</title>
        <authorList>
            <person name="Klenk H.-P."/>
        </authorList>
    </citation>
    <scope>NUCLEOTIDE SEQUENCE [LARGE SCALE GENOMIC DNA]</scope>
    <source>
        <strain evidence="2 4">DSM 9581</strain>
    </source>
</reference>
<sequence>MTSRRPPAPPRPADVLVRRADLGDVAWQVLVRDGHVVPLHDDVGLPAGVAATPALRAAALAGRVASREAVARASAVWVHLGGPPPARVHAVAVAAASPRDVVVLGGVRVTTPRRTALDVLALEPPDVARAVLARLARAGLDLGQVQTDLTAAATRRGVRHGLAVLHALRAEREAQPSATGSAAFAPVIR</sequence>
<evidence type="ECO:0000313" key="4">
    <source>
        <dbReference type="Proteomes" id="UP000564629"/>
    </source>
</evidence>
<dbReference type="RefSeq" id="WP_146831921.1">
    <property type="nucleotide sequence ID" value="NZ_BJVQ01000001.1"/>
</dbReference>
<comment type="caution">
    <text evidence="1">The sequence shown here is derived from an EMBL/GenBank/DDBJ whole genome shotgun (WGS) entry which is preliminary data.</text>
</comment>
<dbReference type="Proteomes" id="UP000321723">
    <property type="component" value="Unassembled WGS sequence"/>
</dbReference>
<protein>
    <recommendedName>
        <fullName evidence="5">AbiEi antitoxin C-terminal domain-containing protein</fullName>
    </recommendedName>
</protein>
<evidence type="ECO:0000313" key="2">
    <source>
        <dbReference type="EMBL" id="MBB5474977.1"/>
    </source>
</evidence>
<evidence type="ECO:0000313" key="3">
    <source>
        <dbReference type="Proteomes" id="UP000321723"/>
    </source>
</evidence>
<evidence type="ECO:0000313" key="1">
    <source>
        <dbReference type="EMBL" id="GEL45001.1"/>
    </source>
</evidence>
<dbReference type="AlphaFoldDB" id="A0A511F6T7"/>
<evidence type="ECO:0008006" key="5">
    <source>
        <dbReference type="Google" id="ProtNLM"/>
    </source>
</evidence>
<dbReference type="EMBL" id="JACHDN010000001">
    <property type="protein sequence ID" value="MBB5474977.1"/>
    <property type="molecule type" value="Genomic_DNA"/>
</dbReference>
<reference evidence="1 3" key="1">
    <citation type="submission" date="2019-07" db="EMBL/GenBank/DDBJ databases">
        <title>Whole genome shotgun sequence of Cellulomonas hominis NBRC 16055.</title>
        <authorList>
            <person name="Hosoyama A."/>
            <person name="Uohara A."/>
            <person name="Ohji S."/>
            <person name="Ichikawa N."/>
        </authorList>
    </citation>
    <scope>NUCLEOTIDE SEQUENCE [LARGE SCALE GENOMIC DNA]</scope>
    <source>
        <strain evidence="1 3">NBRC 16055</strain>
    </source>
</reference>
<dbReference type="OrthoDB" id="3254844at2"/>
<accession>A0A511F6T7</accession>
<name>A0A511F6T7_9CELL</name>
<dbReference type="Proteomes" id="UP000564629">
    <property type="component" value="Unassembled WGS sequence"/>
</dbReference>